<dbReference type="AlphaFoldDB" id="A0A917MP81"/>
<dbReference type="InterPro" id="IPR036928">
    <property type="entry name" value="AS_sf"/>
</dbReference>
<feature type="signal peptide" evidence="3">
    <location>
        <begin position="1"/>
        <end position="36"/>
    </location>
</feature>
<dbReference type="PANTHER" id="PTHR42678:SF34">
    <property type="entry name" value="OS04G0183300 PROTEIN"/>
    <property type="match status" value="1"/>
</dbReference>
<reference evidence="5" key="1">
    <citation type="journal article" date="2014" name="Int. J. Syst. Evol. Microbiol.">
        <title>Complete genome sequence of Corynebacterium casei LMG S-19264T (=DSM 44701T), isolated from a smear-ripened cheese.</title>
        <authorList>
            <consortium name="US DOE Joint Genome Institute (JGI-PGF)"/>
            <person name="Walter F."/>
            <person name="Albersmeier A."/>
            <person name="Kalinowski J."/>
            <person name="Ruckert C."/>
        </authorList>
    </citation>
    <scope>NUCLEOTIDE SEQUENCE</scope>
    <source>
        <strain evidence="5">CGMCC 1.15794</strain>
    </source>
</reference>
<dbReference type="PANTHER" id="PTHR42678">
    <property type="entry name" value="AMIDASE"/>
    <property type="match status" value="1"/>
</dbReference>
<keyword evidence="3" id="KW-0732">Signal</keyword>
<accession>A0A917MP81</accession>
<evidence type="ECO:0000313" key="5">
    <source>
        <dbReference type="EMBL" id="GGH45800.1"/>
    </source>
</evidence>
<gene>
    <name evidence="5" type="ORF">GCM10010921_21430</name>
</gene>
<proteinExistence type="predicted"/>
<protein>
    <recommendedName>
        <fullName evidence="4">Amidase domain-containing protein</fullName>
    </recommendedName>
</protein>
<dbReference type="SUPFAM" id="SSF75304">
    <property type="entry name" value="Amidase signature (AS) enzymes"/>
    <property type="match status" value="1"/>
</dbReference>
<name>A0A917MP81_9MICO</name>
<feature type="transmembrane region" description="Helical" evidence="2">
    <location>
        <begin position="697"/>
        <end position="719"/>
    </location>
</feature>
<dbReference type="RefSeq" id="WP_229663217.1">
    <property type="nucleotide sequence ID" value="NZ_BMJY01000009.1"/>
</dbReference>
<feature type="region of interest" description="Disordered" evidence="1">
    <location>
        <begin position="529"/>
        <end position="596"/>
    </location>
</feature>
<keyword evidence="2" id="KW-0812">Transmembrane</keyword>
<feature type="compositionally biased region" description="Pro residues" evidence="1">
    <location>
        <begin position="557"/>
        <end position="584"/>
    </location>
</feature>
<feature type="chain" id="PRO_5036951856" description="Amidase domain-containing protein" evidence="3">
    <location>
        <begin position="37"/>
        <end position="726"/>
    </location>
</feature>
<dbReference type="Proteomes" id="UP000657592">
    <property type="component" value="Unassembled WGS sequence"/>
</dbReference>
<feature type="domain" description="Amidase" evidence="4">
    <location>
        <begin position="69"/>
        <end position="444"/>
    </location>
</feature>
<keyword evidence="2" id="KW-1133">Transmembrane helix</keyword>
<evidence type="ECO:0000313" key="6">
    <source>
        <dbReference type="Proteomes" id="UP000657592"/>
    </source>
</evidence>
<reference evidence="5" key="2">
    <citation type="submission" date="2020-09" db="EMBL/GenBank/DDBJ databases">
        <authorList>
            <person name="Sun Q."/>
            <person name="Zhou Y."/>
        </authorList>
    </citation>
    <scope>NUCLEOTIDE SEQUENCE</scope>
    <source>
        <strain evidence="5">CGMCC 1.15794</strain>
    </source>
</reference>
<dbReference type="EMBL" id="BMJY01000009">
    <property type="protein sequence ID" value="GGH45800.1"/>
    <property type="molecule type" value="Genomic_DNA"/>
</dbReference>
<dbReference type="Gene3D" id="3.90.1300.10">
    <property type="entry name" value="Amidase signature (AS) domain"/>
    <property type="match status" value="1"/>
</dbReference>
<evidence type="ECO:0000256" key="1">
    <source>
        <dbReference type="SAM" id="MobiDB-lite"/>
    </source>
</evidence>
<sequence>MSIQTPRPLWRRRGAACSAALLLAGAIAVAPSLASASPTTPPLTIDLATAGVPEVRTALENGELTSVQLVQAYLDRIRDLSIGGPHLNAVRSINPDVYEEAAQLDAERAAGTVRGPLHGVPVLLKDNIDAVGMPTTAGSIALADSFPAEDAPLTAQLREAGAIILGKVNLSEFANFITSGMPSGYSSLGGQVLNPYDASQTPSGSSSGSGAAAAAGLATLTVGTETSGSILSPAQANSVVGVKPTVGLSSRTGIIPISSSQDTAGPMVKTVYDAAALLTAMTGIDPEDPATADNPLVDVDFTEGLSETALEGARIGFVSSNNALYQAALGELEAQGATLVPVSVGNTSAPSILVQEFKRDMNAYLSRLPDDAPIKTFDEIRQFNIDHPEGRKFGQVYFDQGAQVDLDDPDQLAAYEANRDRGITETRAAIDSVLESHDLDAIVSNSGTTGVGARAGYPSVSVPIGYAANNQRPSSMVFLGTAWSEPALLSLAYDYEQAAQVWRSPEQINPSLFRCATVEDAWSDAACLTIPVPGSGTPTDPVDPEPSDPGTSDPEPSESPEPTQPPAPSEPGPSAPPAPGPGTPVAPSTGALTDGARGGISVPDIVIAGSAVLVEVGERYAGTTVNGWLYSTPISLGAATVNAGGVVSFVIPADVEPGAHRLAVTEADGTLIGWAAIEVLAPGTPNTAGLAATGGEVLVGVGVGAVALGAGGALALMALRKRRVTA</sequence>
<dbReference type="InterPro" id="IPR023631">
    <property type="entry name" value="Amidase_dom"/>
</dbReference>
<keyword evidence="6" id="KW-1185">Reference proteome</keyword>
<organism evidence="5 6">
    <name type="scientific">Microbacterium album</name>
    <dbReference type="NCBI Taxonomy" id="2053191"/>
    <lineage>
        <taxon>Bacteria</taxon>
        <taxon>Bacillati</taxon>
        <taxon>Actinomycetota</taxon>
        <taxon>Actinomycetes</taxon>
        <taxon>Micrococcales</taxon>
        <taxon>Microbacteriaceae</taxon>
        <taxon>Microbacterium</taxon>
    </lineage>
</organism>
<dbReference type="Pfam" id="PF01425">
    <property type="entry name" value="Amidase"/>
    <property type="match status" value="1"/>
</dbReference>
<comment type="caution">
    <text evidence="5">The sequence shown here is derived from an EMBL/GenBank/DDBJ whole genome shotgun (WGS) entry which is preliminary data.</text>
</comment>
<keyword evidence="2" id="KW-0472">Membrane</keyword>
<evidence type="ECO:0000256" key="3">
    <source>
        <dbReference type="SAM" id="SignalP"/>
    </source>
</evidence>
<evidence type="ECO:0000256" key="2">
    <source>
        <dbReference type="SAM" id="Phobius"/>
    </source>
</evidence>
<evidence type="ECO:0000259" key="4">
    <source>
        <dbReference type="Pfam" id="PF01425"/>
    </source>
</evidence>